<dbReference type="PANTHER" id="PTHR24305">
    <property type="entry name" value="CYTOCHROME P450"/>
    <property type="match status" value="1"/>
</dbReference>
<feature type="binding site" description="axial binding residue" evidence="8">
    <location>
        <position position="450"/>
    </location>
    <ligand>
        <name>heme</name>
        <dbReference type="ChEBI" id="CHEBI:30413"/>
    </ligand>
    <ligandPart>
        <name>Fe</name>
        <dbReference type="ChEBI" id="CHEBI:18248"/>
    </ligandPart>
</feature>
<keyword evidence="10" id="KW-0812">Transmembrane</keyword>
<dbReference type="Pfam" id="PF00067">
    <property type="entry name" value="p450"/>
    <property type="match status" value="1"/>
</dbReference>
<dbReference type="PRINTS" id="PR00463">
    <property type="entry name" value="EP450I"/>
</dbReference>
<dbReference type="GO" id="GO:0004497">
    <property type="term" value="F:monooxygenase activity"/>
    <property type="evidence" value="ECO:0007669"/>
    <property type="project" value="UniProtKB-KW"/>
</dbReference>
<reference evidence="11 12" key="1">
    <citation type="submission" date="2016-04" db="EMBL/GenBank/DDBJ databases">
        <title>A degradative enzymes factory behind the ericoid mycorrhizal symbiosis.</title>
        <authorList>
            <consortium name="DOE Joint Genome Institute"/>
            <person name="Martino E."/>
            <person name="Morin E."/>
            <person name="Grelet G."/>
            <person name="Kuo A."/>
            <person name="Kohler A."/>
            <person name="Daghino S."/>
            <person name="Barry K."/>
            <person name="Choi C."/>
            <person name="Cichocki N."/>
            <person name="Clum A."/>
            <person name="Copeland A."/>
            <person name="Hainaut M."/>
            <person name="Haridas S."/>
            <person name="Labutti K."/>
            <person name="Lindquist E."/>
            <person name="Lipzen A."/>
            <person name="Khouja H.-R."/>
            <person name="Murat C."/>
            <person name="Ohm R."/>
            <person name="Olson A."/>
            <person name="Spatafora J."/>
            <person name="Veneault-Fourrey C."/>
            <person name="Henrissat B."/>
            <person name="Grigoriev I."/>
            <person name="Martin F."/>
            <person name="Perotto S."/>
        </authorList>
    </citation>
    <scope>NUCLEOTIDE SEQUENCE [LARGE SCALE GENOMIC DNA]</scope>
    <source>
        <strain evidence="11 12">E</strain>
    </source>
</reference>
<dbReference type="OrthoDB" id="1470350at2759"/>
<keyword evidence="12" id="KW-1185">Reference proteome</keyword>
<dbReference type="STRING" id="1095630.A0A2J6TGG3"/>
<dbReference type="InterPro" id="IPR050121">
    <property type="entry name" value="Cytochrome_P450_monoxygenase"/>
</dbReference>
<evidence type="ECO:0000256" key="7">
    <source>
        <dbReference type="ARBA" id="ARBA00023033"/>
    </source>
</evidence>
<dbReference type="EMBL" id="KZ613785">
    <property type="protein sequence ID" value="PMD62091.1"/>
    <property type="molecule type" value="Genomic_DNA"/>
</dbReference>
<keyword evidence="7 9" id="KW-0503">Monooxygenase</keyword>
<evidence type="ECO:0000256" key="3">
    <source>
        <dbReference type="ARBA" id="ARBA00022617"/>
    </source>
</evidence>
<dbReference type="InterPro" id="IPR036396">
    <property type="entry name" value="Cyt_P450_sf"/>
</dbReference>
<evidence type="ECO:0000313" key="11">
    <source>
        <dbReference type="EMBL" id="PMD62091.1"/>
    </source>
</evidence>
<dbReference type="InterPro" id="IPR001128">
    <property type="entry name" value="Cyt_P450"/>
</dbReference>
<organism evidence="11 12">
    <name type="scientific">Hyaloscypha bicolor E</name>
    <dbReference type="NCBI Taxonomy" id="1095630"/>
    <lineage>
        <taxon>Eukaryota</taxon>
        <taxon>Fungi</taxon>
        <taxon>Dikarya</taxon>
        <taxon>Ascomycota</taxon>
        <taxon>Pezizomycotina</taxon>
        <taxon>Leotiomycetes</taxon>
        <taxon>Helotiales</taxon>
        <taxon>Hyaloscyphaceae</taxon>
        <taxon>Hyaloscypha</taxon>
        <taxon>Hyaloscypha bicolor</taxon>
    </lineage>
</organism>
<evidence type="ECO:0000256" key="1">
    <source>
        <dbReference type="ARBA" id="ARBA00001971"/>
    </source>
</evidence>
<keyword evidence="6 8" id="KW-0408">Iron</keyword>
<comment type="cofactor">
    <cofactor evidence="1 8">
        <name>heme</name>
        <dbReference type="ChEBI" id="CHEBI:30413"/>
    </cofactor>
</comment>
<dbReference type="InParanoid" id="A0A2J6TGG3"/>
<dbReference type="CDD" id="cd11058">
    <property type="entry name" value="CYP60B-like"/>
    <property type="match status" value="1"/>
</dbReference>
<dbReference type="Proteomes" id="UP000235371">
    <property type="component" value="Unassembled WGS sequence"/>
</dbReference>
<dbReference type="PROSITE" id="PS00086">
    <property type="entry name" value="CYTOCHROME_P450"/>
    <property type="match status" value="1"/>
</dbReference>
<keyword evidence="5 9" id="KW-0560">Oxidoreductase</keyword>
<keyword evidence="10" id="KW-1133">Transmembrane helix</keyword>
<evidence type="ECO:0000256" key="2">
    <source>
        <dbReference type="ARBA" id="ARBA00010617"/>
    </source>
</evidence>
<dbReference type="GO" id="GO:0005506">
    <property type="term" value="F:iron ion binding"/>
    <property type="evidence" value="ECO:0007669"/>
    <property type="project" value="InterPro"/>
</dbReference>
<dbReference type="InterPro" id="IPR017972">
    <property type="entry name" value="Cyt_P450_CS"/>
</dbReference>
<evidence type="ECO:0000256" key="10">
    <source>
        <dbReference type="SAM" id="Phobius"/>
    </source>
</evidence>
<comment type="similarity">
    <text evidence="2 9">Belongs to the cytochrome P450 family.</text>
</comment>
<dbReference type="InterPro" id="IPR002401">
    <property type="entry name" value="Cyt_P450_E_grp-I"/>
</dbReference>
<dbReference type="PRINTS" id="PR00385">
    <property type="entry name" value="P450"/>
</dbReference>
<dbReference type="AlphaFoldDB" id="A0A2J6TGG3"/>
<keyword evidence="4 8" id="KW-0479">Metal-binding</keyword>
<evidence type="ECO:0000256" key="8">
    <source>
        <dbReference type="PIRSR" id="PIRSR602401-1"/>
    </source>
</evidence>
<keyword evidence="10" id="KW-0472">Membrane</keyword>
<evidence type="ECO:0000256" key="9">
    <source>
        <dbReference type="RuleBase" id="RU000461"/>
    </source>
</evidence>
<dbReference type="GeneID" id="36586075"/>
<protein>
    <submittedName>
        <fullName evidence="11">Putative cytochrome P450</fullName>
    </submittedName>
</protein>
<name>A0A2J6TGG3_9HELO</name>
<evidence type="ECO:0000256" key="6">
    <source>
        <dbReference type="ARBA" id="ARBA00023004"/>
    </source>
</evidence>
<sequence>MGLFSCLDESRAQLWASWGWLSLAFFLLIFITTLLISHVIYNLYLHPLSKFPGPWYAVVSDIFYAHTTISGSGTKAMRALHEKYGEVVRIAPRELSFSSATAWKDIYTQRKSGNVFIKDKQFYITDNALRAPHIINTINVEEHAKAKKILSHAFSPKALLEQEDMILKYADMFMVAIAEESSKGSLNLTECYNWVTFDILGELAFGEPFGSVETRKTDEWITTILNMVFFIAWDSAIYRVSPRLEKLLALIIPPKIRQGALNHVMQSKAKILARMRKGEGVRRDFCSYIFRIKDDMGLNDWHMAAYSNALILAGSETSATVLSALTYFLCRTPRAYETLKKEVRARYKSSSEITSLTATFPYLTAVIQEAMRMYPPVPFGMPRVVPRGGETVDGLLIPGGTTVSVHPWAATHNTRNFQDPDSFTPERWLDSGSTDKISASNPFSLGPRSCIGQNMAWMELRILVAKMVFLFDYELVDDTLDWVRDSPTFILFNKPKLWTKITPRDVK</sequence>
<gene>
    <name evidence="11" type="ORF">K444DRAFT_586885</name>
</gene>
<dbReference type="RefSeq" id="XP_024738995.1">
    <property type="nucleotide sequence ID" value="XM_024877998.1"/>
</dbReference>
<evidence type="ECO:0000256" key="4">
    <source>
        <dbReference type="ARBA" id="ARBA00022723"/>
    </source>
</evidence>
<proteinExistence type="inferred from homology"/>
<dbReference type="GO" id="GO:0020037">
    <property type="term" value="F:heme binding"/>
    <property type="evidence" value="ECO:0007669"/>
    <property type="project" value="InterPro"/>
</dbReference>
<evidence type="ECO:0000256" key="5">
    <source>
        <dbReference type="ARBA" id="ARBA00023002"/>
    </source>
</evidence>
<dbReference type="Gene3D" id="1.10.630.10">
    <property type="entry name" value="Cytochrome P450"/>
    <property type="match status" value="1"/>
</dbReference>
<dbReference type="SUPFAM" id="SSF48264">
    <property type="entry name" value="Cytochrome P450"/>
    <property type="match status" value="1"/>
</dbReference>
<feature type="transmembrane region" description="Helical" evidence="10">
    <location>
        <begin position="20"/>
        <end position="41"/>
    </location>
</feature>
<dbReference type="GO" id="GO:0016705">
    <property type="term" value="F:oxidoreductase activity, acting on paired donors, with incorporation or reduction of molecular oxygen"/>
    <property type="evidence" value="ECO:0007669"/>
    <property type="project" value="InterPro"/>
</dbReference>
<keyword evidence="3 8" id="KW-0349">Heme</keyword>
<evidence type="ECO:0000313" key="12">
    <source>
        <dbReference type="Proteomes" id="UP000235371"/>
    </source>
</evidence>
<accession>A0A2J6TGG3</accession>
<dbReference type="PANTHER" id="PTHR24305:SF29">
    <property type="entry name" value="BENZOATE-PARA-HYDROXYLASE"/>
    <property type="match status" value="1"/>
</dbReference>